<accession>A0A383A8U7</accession>
<proteinExistence type="predicted"/>
<feature type="non-terminal residue" evidence="1">
    <location>
        <position position="44"/>
    </location>
</feature>
<gene>
    <name evidence="1" type="ORF">METZ01_LOCUS456887</name>
</gene>
<sequence length="44" mass="4641">MKLIHSVMVLLLISHHIFGGSIVADYGAQANKLITAALTDSGAY</sequence>
<protein>
    <submittedName>
        <fullName evidence="1">Uncharacterized protein</fullName>
    </submittedName>
</protein>
<reference evidence="1" key="1">
    <citation type="submission" date="2018-05" db="EMBL/GenBank/DDBJ databases">
        <authorList>
            <person name="Lanie J.A."/>
            <person name="Ng W.-L."/>
            <person name="Kazmierczak K.M."/>
            <person name="Andrzejewski T.M."/>
            <person name="Davidsen T.M."/>
            <person name="Wayne K.J."/>
            <person name="Tettelin H."/>
            <person name="Glass J.I."/>
            <person name="Rusch D."/>
            <person name="Podicherti R."/>
            <person name="Tsui H.-C.T."/>
            <person name="Winkler M.E."/>
        </authorList>
    </citation>
    <scope>NUCLEOTIDE SEQUENCE</scope>
</reference>
<name>A0A383A8U7_9ZZZZ</name>
<dbReference type="EMBL" id="UINC01190063">
    <property type="protein sequence ID" value="SVE04033.1"/>
    <property type="molecule type" value="Genomic_DNA"/>
</dbReference>
<dbReference type="AlphaFoldDB" id="A0A383A8U7"/>
<organism evidence="1">
    <name type="scientific">marine metagenome</name>
    <dbReference type="NCBI Taxonomy" id="408172"/>
    <lineage>
        <taxon>unclassified sequences</taxon>
        <taxon>metagenomes</taxon>
        <taxon>ecological metagenomes</taxon>
    </lineage>
</organism>
<feature type="non-terminal residue" evidence="1">
    <location>
        <position position="1"/>
    </location>
</feature>
<evidence type="ECO:0000313" key="1">
    <source>
        <dbReference type="EMBL" id="SVE04033.1"/>
    </source>
</evidence>